<feature type="chain" id="PRO_5047123739" description="TIL domain-containing protein" evidence="7">
    <location>
        <begin position="24"/>
        <end position="94"/>
    </location>
</feature>
<dbReference type="SUPFAM" id="SSF57567">
    <property type="entry name" value="Serine protease inhibitors"/>
    <property type="match status" value="1"/>
</dbReference>
<evidence type="ECO:0000256" key="6">
    <source>
        <dbReference type="ARBA" id="ARBA00023157"/>
    </source>
</evidence>
<dbReference type="PANTHER" id="PTHR23259">
    <property type="entry name" value="RIDDLE"/>
    <property type="match status" value="1"/>
</dbReference>
<keyword evidence="10" id="KW-1185">Reference proteome</keyword>
<feature type="domain" description="TIL" evidence="8">
    <location>
        <begin position="32"/>
        <end position="90"/>
    </location>
</feature>
<comment type="subcellular location">
    <subcellularLocation>
        <location evidence="1">Secreted</location>
    </subcellularLocation>
</comment>
<dbReference type="Pfam" id="PF01826">
    <property type="entry name" value="TIL"/>
    <property type="match status" value="1"/>
</dbReference>
<dbReference type="CDD" id="cd19941">
    <property type="entry name" value="TIL"/>
    <property type="match status" value="1"/>
</dbReference>
<accession>A0ABP1PAP4</accession>
<keyword evidence="5" id="KW-0722">Serine protease inhibitor</keyword>
<dbReference type="InterPro" id="IPR051368">
    <property type="entry name" value="SerProtInhib-TIL_Domain"/>
</dbReference>
<keyword evidence="7" id="KW-0732">Signal</keyword>
<sequence>MSRLVVLFVLAAAMLFVFETATSAPTESTPSCPVNETWSACGNGCQNTCGLRNIHCLVVCNPRLSHGACRCAPGYLRGGKNGECILPQDCPNNP</sequence>
<evidence type="ECO:0000256" key="4">
    <source>
        <dbReference type="ARBA" id="ARBA00022690"/>
    </source>
</evidence>
<gene>
    <name evidence="9" type="ORF">XYLVIOL_LOCUS8808</name>
</gene>
<protein>
    <recommendedName>
        <fullName evidence="8">TIL domain-containing protein</fullName>
    </recommendedName>
</protein>
<proteinExistence type="inferred from homology"/>
<evidence type="ECO:0000256" key="3">
    <source>
        <dbReference type="ARBA" id="ARBA00022525"/>
    </source>
</evidence>
<organism evidence="9 10">
    <name type="scientific">Xylocopa violacea</name>
    <name type="common">Violet carpenter bee</name>
    <name type="synonym">Apis violacea</name>
    <dbReference type="NCBI Taxonomy" id="135666"/>
    <lineage>
        <taxon>Eukaryota</taxon>
        <taxon>Metazoa</taxon>
        <taxon>Ecdysozoa</taxon>
        <taxon>Arthropoda</taxon>
        <taxon>Hexapoda</taxon>
        <taxon>Insecta</taxon>
        <taxon>Pterygota</taxon>
        <taxon>Neoptera</taxon>
        <taxon>Endopterygota</taxon>
        <taxon>Hymenoptera</taxon>
        <taxon>Apocrita</taxon>
        <taxon>Aculeata</taxon>
        <taxon>Apoidea</taxon>
        <taxon>Anthophila</taxon>
        <taxon>Apidae</taxon>
        <taxon>Xylocopa</taxon>
        <taxon>Xylocopa</taxon>
    </lineage>
</organism>
<reference evidence="9 10" key="1">
    <citation type="submission" date="2024-08" db="EMBL/GenBank/DDBJ databases">
        <authorList>
            <person name="Will J Nash"/>
            <person name="Angela Man"/>
            <person name="Seanna McTaggart"/>
            <person name="Kendall Baker"/>
            <person name="Tom Barker"/>
            <person name="Leah Catchpole"/>
            <person name="Alex Durrant"/>
            <person name="Karim Gharbi"/>
            <person name="Naomi Irish"/>
            <person name="Gemy Kaithakottil"/>
            <person name="Debby Ku"/>
            <person name="Aaliyah Providence"/>
            <person name="Felix Shaw"/>
            <person name="David Swarbreck"/>
            <person name="Chris Watkins"/>
            <person name="Ann M. McCartney"/>
            <person name="Giulio Formenti"/>
            <person name="Alice Mouton"/>
            <person name="Noel Vella"/>
            <person name="Bjorn M von Reumont"/>
            <person name="Adriana Vella"/>
            <person name="Wilfried Haerty"/>
        </authorList>
    </citation>
    <scope>NUCLEOTIDE SEQUENCE [LARGE SCALE GENOMIC DNA]</scope>
</reference>
<evidence type="ECO:0000256" key="7">
    <source>
        <dbReference type="SAM" id="SignalP"/>
    </source>
</evidence>
<dbReference type="PANTHER" id="PTHR23259:SF70">
    <property type="entry name" value="ACCESSORY GLAND PROTEIN ACP62F-RELATED"/>
    <property type="match status" value="1"/>
</dbReference>
<dbReference type="InterPro" id="IPR002919">
    <property type="entry name" value="TIL_dom"/>
</dbReference>
<name>A0ABP1PAP4_XYLVO</name>
<evidence type="ECO:0000256" key="1">
    <source>
        <dbReference type="ARBA" id="ARBA00004613"/>
    </source>
</evidence>
<comment type="similarity">
    <text evidence="2">Belongs to the serine protease inhibitor-like (TIL domain-containing) family.</text>
</comment>
<dbReference type="EMBL" id="CAXAJV020001299">
    <property type="protein sequence ID" value="CAL7948345.1"/>
    <property type="molecule type" value="Genomic_DNA"/>
</dbReference>
<keyword evidence="4" id="KW-0646">Protease inhibitor</keyword>
<dbReference type="InterPro" id="IPR036084">
    <property type="entry name" value="Ser_inhib-like_sf"/>
</dbReference>
<dbReference type="Proteomes" id="UP001642520">
    <property type="component" value="Unassembled WGS sequence"/>
</dbReference>
<keyword evidence="3" id="KW-0964">Secreted</keyword>
<feature type="signal peptide" evidence="7">
    <location>
        <begin position="1"/>
        <end position="23"/>
    </location>
</feature>
<dbReference type="Gene3D" id="2.10.25.10">
    <property type="entry name" value="Laminin"/>
    <property type="match status" value="1"/>
</dbReference>
<evidence type="ECO:0000313" key="10">
    <source>
        <dbReference type="Proteomes" id="UP001642520"/>
    </source>
</evidence>
<evidence type="ECO:0000256" key="2">
    <source>
        <dbReference type="ARBA" id="ARBA00007611"/>
    </source>
</evidence>
<evidence type="ECO:0000259" key="8">
    <source>
        <dbReference type="Pfam" id="PF01826"/>
    </source>
</evidence>
<evidence type="ECO:0000256" key="5">
    <source>
        <dbReference type="ARBA" id="ARBA00022900"/>
    </source>
</evidence>
<comment type="caution">
    <text evidence="9">The sequence shown here is derived from an EMBL/GenBank/DDBJ whole genome shotgun (WGS) entry which is preliminary data.</text>
</comment>
<keyword evidence="6" id="KW-1015">Disulfide bond</keyword>
<evidence type="ECO:0000313" key="9">
    <source>
        <dbReference type="EMBL" id="CAL7948345.1"/>
    </source>
</evidence>